<feature type="chain" id="PRO_5047043753" description="Periplasmic binding protein domain-containing protein" evidence="1">
    <location>
        <begin position="33"/>
        <end position="409"/>
    </location>
</feature>
<name>A0ABP7G2J2_9MICO</name>
<dbReference type="RefSeq" id="WP_344780083.1">
    <property type="nucleotide sequence ID" value="NZ_BAABAF010000001.1"/>
</dbReference>
<dbReference type="EMBL" id="BAABAF010000001">
    <property type="protein sequence ID" value="GAA3754581.1"/>
    <property type="molecule type" value="Genomic_DNA"/>
</dbReference>
<keyword evidence="1" id="KW-0732">Signal</keyword>
<dbReference type="Gene3D" id="3.40.50.2300">
    <property type="match status" value="2"/>
</dbReference>
<dbReference type="SUPFAM" id="SSF53822">
    <property type="entry name" value="Periplasmic binding protein-like I"/>
    <property type="match status" value="1"/>
</dbReference>
<evidence type="ECO:0008006" key="4">
    <source>
        <dbReference type="Google" id="ProtNLM"/>
    </source>
</evidence>
<dbReference type="Proteomes" id="UP001500540">
    <property type="component" value="Unassembled WGS sequence"/>
</dbReference>
<accession>A0ABP7G2J2</accession>
<proteinExistence type="predicted"/>
<organism evidence="2 3">
    <name type="scientific">Microbacterium kribbense</name>
    <dbReference type="NCBI Taxonomy" id="433645"/>
    <lineage>
        <taxon>Bacteria</taxon>
        <taxon>Bacillati</taxon>
        <taxon>Actinomycetota</taxon>
        <taxon>Actinomycetes</taxon>
        <taxon>Micrococcales</taxon>
        <taxon>Microbacteriaceae</taxon>
        <taxon>Microbacterium</taxon>
    </lineage>
</organism>
<reference evidence="3" key="1">
    <citation type="journal article" date="2019" name="Int. J. Syst. Evol. Microbiol.">
        <title>The Global Catalogue of Microorganisms (GCM) 10K type strain sequencing project: providing services to taxonomists for standard genome sequencing and annotation.</title>
        <authorList>
            <consortium name="The Broad Institute Genomics Platform"/>
            <consortium name="The Broad Institute Genome Sequencing Center for Infectious Disease"/>
            <person name="Wu L."/>
            <person name="Ma J."/>
        </authorList>
    </citation>
    <scope>NUCLEOTIDE SEQUENCE [LARGE SCALE GENOMIC DNA]</scope>
    <source>
        <strain evidence="3">JCM 16950</strain>
    </source>
</reference>
<comment type="caution">
    <text evidence="2">The sequence shown here is derived from an EMBL/GenBank/DDBJ whole genome shotgun (WGS) entry which is preliminary data.</text>
</comment>
<feature type="signal peptide" evidence="1">
    <location>
        <begin position="1"/>
        <end position="32"/>
    </location>
</feature>
<keyword evidence="3" id="KW-1185">Reference proteome</keyword>
<protein>
    <recommendedName>
        <fullName evidence="4">Periplasmic binding protein domain-containing protein</fullName>
    </recommendedName>
</protein>
<evidence type="ECO:0000313" key="2">
    <source>
        <dbReference type="EMBL" id="GAA3754581.1"/>
    </source>
</evidence>
<dbReference type="PROSITE" id="PS51257">
    <property type="entry name" value="PROKAR_LIPOPROTEIN"/>
    <property type="match status" value="1"/>
</dbReference>
<evidence type="ECO:0000313" key="3">
    <source>
        <dbReference type="Proteomes" id="UP001500540"/>
    </source>
</evidence>
<sequence length="409" mass="41811">MHAVKRRSARERALKRVMVVGATALACGLALAGCSSGAPTTGTGNSAAASGTGTAVSAATLTKLKTAVTDAEKVPVFAAPGPAVDVSAVKGKTVYAFAINNEIDTCNHQVATYKKLGGEFGMKVITFSNSGSPDQWATGVKNAIAAHADVLAMFCGIIPGAIGPQLQAAHKAGIKIIDGNYNETDNYAGLDAVTGVQTAEGMKASVDAAVVALNGKPLHALMVTSSSVIQGPAAAAAVKSEVQADCASVCTVAKTIDVPVQSWTSQTTGQVSSALLADPSINAVFVAFDGMATFAVTGVQQAKRPDVKVYAWGTSATTVKTMVGQPNGVLQADVGPSVVWDAYAEMDQTIRLLAGQPAATPEKEIVPNRFWAPGNASGFLTASGGYNEQGYGGNAYQNAYRTLWNAPQL</sequence>
<evidence type="ECO:0000256" key="1">
    <source>
        <dbReference type="SAM" id="SignalP"/>
    </source>
</evidence>
<gene>
    <name evidence="2" type="ORF">GCM10022240_04540</name>
</gene>
<dbReference type="InterPro" id="IPR028082">
    <property type="entry name" value="Peripla_BP_I"/>
</dbReference>